<reference evidence="1" key="1">
    <citation type="submission" date="2022-10" db="EMBL/GenBank/DDBJ databases">
        <title>Tapping the CABI collections for fungal endophytes: first genome assemblies for Collariella, Neodidymelliopsis, Ascochyta clinopodiicola, Didymella pomorum, Didymosphaeria variabile, Neocosmospora piperis and Neocucurbitaria cava.</title>
        <authorList>
            <person name="Hill R."/>
        </authorList>
    </citation>
    <scope>NUCLEOTIDE SEQUENCE</scope>
    <source>
        <strain evidence="1">IMI 356814</strain>
    </source>
</reference>
<dbReference type="OrthoDB" id="3800294at2759"/>
<comment type="caution">
    <text evidence="1">The sequence shown here is derived from an EMBL/GenBank/DDBJ whole genome shotgun (WGS) entry which is preliminary data.</text>
</comment>
<sequence>MESISRSLILRMLCDKDDDEDSTQGIYHCCFQKSEVVSASAGDKAGFSGEDANLGDVRAWLDSECAKELEKSCWQDEETEAVVVMTEVKSLGVDTSILNRIHEGRGPRDAAFEDLLAPLRLHSPAGPSSREETYDDMVEVLLAWNQHVTHAYDNTEGRELLIASLHERLKAVNKIHEMIKDRRASEMYDRIGHKGILEPSARHILQALHIYRPEIKRFKNQDPFDSLVMLWANTRPEIPDIKIDDEMRYLSFKVLVAEQGLAQRYADESFRREIKRKRDSARQRKDKPSYLRLQEEKEHFEKAAAKQALQSTHSKIFYARSELRKLGLQDLQALTLLQASQKLTTRTTFSRIPSWTVQPNCTNLYASCAQADFALDLILHHCLPALLTTTSTASTTISSLLAIHATALTRALKLTGHDLPSNVDAVTKRRIVEQRKSEGVRRRGL</sequence>
<organism evidence="1 2">
    <name type="scientific">Neocucurbitaria cava</name>
    <dbReference type="NCBI Taxonomy" id="798079"/>
    <lineage>
        <taxon>Eukaryota</taxon>
        <taxon>Fungi</taxon>
        <taxon>Dikarya</taxon>
        <taxon>Ascomycota</taxon>
        <taxon>Pezizomycotina</taxon>
        <taxon>Dothideomycetes</taxon>
        <taxon>Pleosporomycetidae</taxon>
        <taxon>Pleosporales</taxon>
        <taxon>Pleosporineae</taxon>
        <taxon>Cucurbitariaceae</taxon>
        <taxon>Neocucurbitaria</taxon>
    </lineage>
</organism>
<name>A0A9W8YEB7_9PLEO</name>
<evidence type="ECO:0000313" key="2">
    <source>
        <dbReference type="Proteomes" id="UP001140560"/>
    </source>
</evidence>
<proteinExistence type="predicted"/>
<protein>
    <submittedName>
        <fullName evidence="1">Uncharacterized protein</fullName>
    </submittedName>
</protein>
<keyword evidence="2" id="KW-1185">Reference proteome</keyword>
<gene>
    <name evidence="1" type="ORF">N0V83_003592</name>
</gene>
<accession>A0A9W8YEB7</accession>
<dbReference type="AlphaFoldDB" id="A0A9W8YEB7"/>
<dbReference type="EMBL" id="JAPEUY010000005">
    <property type="protein sequence ID" value="KAJ4373298.1"/>
    <property type="molecule type" value="Genomic_DNA"/>
</dbReference>
<evidence type="ECO:0000313" key="1">
    <source>
        <dbReference type="EMBL" id="KAJ4373298.1"/>
    </source>
</evidence>
<dbReference type="Proteomes" id="UP001140560">
    <property type="component" value="Unassembled WGS sequence"/>
</dbReference>